<evidence type="ECO:0000313" key="4">
    <source>
        <dbReference type="EMBL" id="MDJ1499224.1"/>
    </source>
</evidence>
<dbReference type="PIRSF" id="PIRSF000709">
    <property type="entry name" value="6PFK_2-Ptase"/>
    <property type="match status" value="1"/>
</dbReference>
<evidence type="ECO:0000256" key="3">
    <source>
        <dbReference type="PIRSR" id="PIRSR613078-2"/>
    </source>
</evidence>
<feature type="active site" description="Tele-phosphohistidine intermediate" evidence="2">
    <location>
        <position position="11"/>
    </location>
</feature>
<dbReference type="GO" id="GO:0043456">
    <property type="term" value="P:regulation of pentose-phosphate shunt"/>
    <property type="evidence" value="ECO:0007669"/>
    <property type="project" value="TreeGrafter"/>
</dbReference>
<dbReference type="GO" id="GO:0045820">
    <property type="term" value="P:negative regulation of glycolytic process"/>
    <property type="evidence" value="ECO:0007669"/>
    <property type="project" value="TreeGrafter"/>
</dbReference>
<dbReference type="GO" id="GO:0005829">
    <property type="term" value="C:cytosol"/>
    <property type="evidence" value="ECO:0007669"/>
    <property type="project" value="TreeGrafter"/>
</dbReference>
<dbReference type="SUPFAM" id="SSF53254">
    <property type="entry name" value="Phosphoglycerate mutase-like"/>
    <property type="match status" value="1"/>
</dbReference>
<dbReference type="RefSeq" id="WP_314508759.1">
    <property type="nucleotide sequence ID" value="NZ_JASJOU010000001.1"/>
</dbReference>
<feature type="binding site" evidence="3">
    <location>
        <begin position="10"/>
        <end position="17"/>
    </location>
    <ligand>
        <name>substrate</name>
    </ligand>
</feature>
<dbReference type="InterPro" id="IPR013078">
    <property type="entry name" value="His_Pase_superF_clade-1"/>
</dbReference>
<dbReference type="InterPro" id="IPR029033">
    <property type="entry name" value="His_PPase_superfam"/>
</dbReference>
<dbReference type="EC" id="3.1.3.-" evidence="4"/>
<accession>A0AAE3R0R2</accession>
<dbReference type="PANTHER" id="PTHR46517:SF1">
    <property type="entry name" value="FRUCTOSE-2,6-BISPHOSPHATASE TIGAR"/>
    <property type="match status" value="1"/>
</dbReference>
<evidence type="ECO:0000313" key="5">
    <source>
        <dbReference type="Proteomes" id="UP001232063"/>
    </source>
</evidence>
<keyword evidence="5" id="KW-1185">Reference proteome</keyword>
<dbReference type="Proteomes" id="UP001232063">
    <property type="component" value="Unassembled WGS sequence"/>
</dbReference>
<evidence type="ECO:0000256" key="2">
    <source>
        <dbReference type="PIRSR" id="PIRSR613078-1"/>
    </source>
</evidence>
<proteinExistence type="predicted"/>
<dbReference type="Gene3D" id="3.40.50.1240">
    <property type="entry name" value="Phosphoglycerate mutase-like"/>
    <property type="match status" value="1"/>
</dbReference>
<keyword evidence="1 4" id="KW-0378">Hydrolase</keyword>
<organism evidence="4 5">
    <name type="scientific">Xanthocytophaga agilis</name>
    <dbReference type="NCBI Taxonomy" id="3048010"/>
    <lineage>
        <taxon>Bacteria</taxon>
        <taxon>Pseudomonadati</taxon>
        <taxon>Bacteroidota</taxon>
        <taxon>Cytophagia</taxon>
        <taxon>Cytophagales</taxon>
        <taxon>Rhodocytophagaceae</taxon>
        <taxon>Xanthocytophaga</taxon>
    </lineage>
</organism>
<name>A0AAE3R0R2_9BACT</name>
<reference evidence="4" key="1">
    <citation type="submission" date="2023-05" db="EMBL/GenBank/DDBJ databases">
        <authorList>
            <person name="Zhang X."/>
        </authorList>
    </citation>
    <scope>NUCLEOTIDE SEQUENCE</scope>
    <source>
        <strain evidence="4">BD1B2-1</strain>
    </source>
</reference>
<dbReference type="InterPro" id="IPR001345">
    <property type="entry name" value="PG/BPGM_mutase_AS"/>
</dbReference>
<evidence type="ECO:0000256" key="1">
    <source>
        <dbReference type="ARBA" id="ARBA00022801"/>
    </source>
</evidence>
<gene>
    <name evidence="4" type="ORF">QNI22_01135</name>
</gene>
<dbReference type="EMBL" id="JASJOU010000001">
    <property type="protein sequence ID" value="MDJ1499224.1"/>
    <property type="molecule type" value="Genomic_DNA"/>
</dbReference>
<dbReference type="PROSITE" id="PS00175">
    <property type="entry name" value="PG_MUTASE"/>
    <property type="match status" value="1"/>
</dbReference>
<protein>
    <submittedName>
        <fullName evidence="4">Histidine phosphatase family protein</fullName>
        <ecNumber evidence="4">3.1.3.-</ecNumber>
    </submittedName>
</protein>
<dbReference type="PANTHER" id="PTHR46517">
    <property type="entry name" value="FRUCTOSE-2,6-BISPHOSPHATASE TIGAR"/>
    <property type="match status" value="1"/>
</dbReference>
<dbReference type="GO" id="GO:0004331">
    <property type="term" value="F:fructose-2,6-bisphosphate 2-phosphatase activity"/>
    <property type="evidence" value="ECO:0007669"/>
    <property type="project" value="TreeGrafter"/>
</dbReference>
<dbReference type="CDD" id="cd07067">
    <property type="entry name" value="HP_PGM_like"/>
    <property type="match status" value="1"/>
</dbReference>
<dbReference type="SMART" id="SM00855">
    <property type="entry name" value="PGAM"/>
    <property type="match status" value="1"/>
</dbReference>
<feature type="active site" description="Proton donor/acceptor" evidence="2">
    <location>
        <position position="84"/>
    </location>
</feature>
<feature type="binding site" evidence="3">
    <location>
        <position position="61"/>
    </location>
    <ligand>
        <name>substrate</name>
    </ligand>
</feature>
<comment type="caution">
    <text evidence="4">The sequence shown here is derived from an EMBL/GenBank/DDBJ whole genome shotgun (WGS) entry which is preliminary data.</text>
</comment>
<dbReference type="Pfam" id="PF00300">
    <property type="entry name" value="His_Phos_1"/>
    <property type="match status" value="1"/>
</dbReference>
<dbReference type="AlphaFoldDB" id="A0AAE3R0R2"/>
<sequence>MKTKEIYLIRHGETDYNRKGIVQGSGVDTDLNDLGRSQAQAFFEKYQHIPFKKVYTSVLKRAIQSVSGFLSLGLPHEKYAGLNEISWGHREGQRITPEEDAYYHSVLAAWADGEDYLRIDGGESPADVQARQKPVIDTIISRPEEDVILICMHGRAMRILLSMLAETPLKDMDQYEHTNLCLYKLEYDGKKFSIVAHNDIQHLHKLTHLMH</sequence>
<dbReference type="InterPro" id="IPR051695">
    <property type="entry name" value="Phosphoglycerate_Mutase"/>
</dbReference>